<evidence type="ECO:0000313" key="2">
    <source>
        <dbReference type="Proteomes" id="UP001374535"/>
    </source>
</evidence>
<dbReference type="PANTHER" id="PTHR12854">
    <property type="entry name" value="ATAXIN 2-RELATED"/>
    <property type="match status" value="1"/>
</dbReference>
<dbReference type="InterPro" id="IPR045117">
    <property type="entry name" value="ATXN2-like"/>
</dbReference>
<evidence type="ECO:0000313" key="1">
    <source>
        <dbReference type="EMBL" id="WVY93698.1"/>
    </source>
</evidence>
<dbReference type="GO" id="GO:0034063">
    <property type="term" value="P:stress granule assembly"/>
    <property type="evidence" value="ECO:0007669"/>
    <property type="project" value="TreeGrafter"/>
</dbReference>
<proteinExistence type="predicted"/>
<name>A0AAQ3MMT8_VIGMU</name>
<dbReference type="GO" id="GO:0003729">
    <property type="term" value="F:mRNA binding"/>
    <property type="evidence" value="ECO:0007669"/>
    <property type="project" value="TreeGrafter"/>
</dbReference>
<dbReference type="GO" id="GO:0010494">
    <property type="term" value="C:cytoplasmic stress granule"/>
    <property type="evidence" value="ECO:0007669"/>
    <property type="project" value="TreeGrafter"/>
</dbReference>
<dbReference type="AlphaFoldDB" id="A0AAQ3MMT8"/>
<keyword evidence="2" id="KW-1185">Reference proteome</keyword>
<dbReference type="PANTHER" id="PTHR12854:SF12">
    <property type="entry name" value="POLYADENYLATE-BINDING PROTEIN INTERACTING PROTEIN"/>
    <property type="match status" value="1"/>
</dbReference>
<dbReference type="Proteomes" id="UP001374535">
    <property type="component" value="Chromosome 10"/>
</dbReference>
<sequence length="540" mass="58956">MVINKITEAIFAIGEKVYMDGPDTLVTEERSEETVAKEALDEQGREIIKIQDSPIKAPERGKRGNFDALNCYLRGDGMCHHSRRKRDGHMAETIKIVWSPVKTGTPAVVDDTIAGSNDRCSGRGHCLHDSVFVRIQGRELNGLERKRGYALKGGYAPKPMLCTVTIHSSAIIQFFLSSLVVLCAIERVLVAVEHGGTDRTSNPSNGGLFCCSAPASVKANDWFGERSVSPESISTNSTQGADLITESHPAEPIEISVPRSTDYTRNAKRNRIASAKFKIMSNFFQSVLEFKLNPSAKTFSPSFVNPISSASVANLLYVQNSSPVVPVGSIQPEAGFNTFASRPSVPVKVAQYSNLPVGNAGSGSQFSQPIIGHVPHRNQPLRYPTHYTPVLSEPAYMQPSSPAVMIGRSPQLVYVQSLSHDLIHGTPTIAPVSARPLLNHHVPFPKQQAGGTIGPAMPVCVPPPVLTSGHQPFALQSHIPLLQPGFPITRPISVPGPNGFYVYSDFQLDHYLIFKQYTFEKFWKSSRFNCIIGIGEDFIL</sequence>
<dbReference type="EMBL" id="CP144691">
    <property type="protein sequence ID" value="WVY93698.1"/>
    <property type="molecule type" value="Genomic_DNA"/>
</dbReference>
<reference evidence="1 2" key="1">
    <citation type="journal article" date="2023" name="Life. Sci Alliance">
        <title>Evolutionary insights into 3D genome organization and epigenetic landscape of Vigna mungo.</title>
        <authorList>
            <person name="Junaid A."/>
            <person name="Singh B."/>
            <person name="Bhatia S."/>
        </authorList>
    </citation>
    <scope>NUCLEOTIDE SEQUENCE [LARGE SCALE GENOMIC DNA]</scope>
    <source>
        <strain evidence="1">Urdbean</strain>
    </source>
</reference>
<accession>A0AAQ3MMT8</accession>
<protein>
    <submittedName>
        <fullName evidence="1">Uncharacterized protein</fullName>
    </submittedName>
</protein>
<organism evidence="1 2">
    <name type="scientific">Vigna mungo</name>
    <name type="common">Black gram</name>
    <name type="synonym">Phaseolus mungo</name>
    <dbReference type="NCBI Taxonomy" id="3915"/>
    <lineage>
        <taxon>Eukaryota</taxon>
        <taxon>Viridiplantae</taxon>
        <taxon>Streptophyta</taxon>
        <taxon>Embryophyta</taxon>
        <taxon>Tracheophyta</taxon>
        <taxon>Spermatophyta</taxon>
        <taxon>Magnoliopsida</taxon>
        <taxon>eudicotyledons</taxon>
        <taxon>Gunneridae</taxon>
        <taxon>Pentapetalae</taxon>
        <taxon>rosids</taxon>
        <taxon>fabids</taxon>
        <taxon>Fabales</taxon>
        <taxon>Fabaceae</taxon>
        <taxon>Papilionoideae</taxon>
        <taxon>50 kb inversion clade</taxon>
        <taxon>NPAAA clade</taxon>
        <taxon>indigoferoid/millettioid clade</taxon>
        <taxon>Phaseoleae</taxon>
        <taxon>Vigna</taxon>
    </lineage>
</organism>
<gene>
    <name evidence="1" type="ORF">V8G54_032786</name>
</gene>